<proteinExistence type="predicted"/>
<dbReference type="SUPFAM" id="SSF47384">
    <property type="entry name" value="Homodimeric domain of signal transducing histidine kinase"/>
    <property type="match status" value="1"/>
</dbReference>
<dbReference type="GO" id="GO:0016301">
    <property type="term" value="F:kinase activity"/>
    <property type="evidence" value="ECO:0007669"/>
    <property type="project" value="UniProtKB-KW"/>
</dbReference>
<keyword evidence="10 11" id="KW-0472">Membrane</keyword>
<reference evidence="14 15" key="1">
    <citation type="submission" date="2016-03" db="EMBL/GenBank/DDBJ databases">
        <title>Genome sequencing of Psychrobacter alimentarius PAMC 27889.</title>
        <authorList>
            <person name="Lee J."/>
            <person name="Kim O.-S."/>
        </authorList>
    </citation>
    <scope>NUCLEOTIDE SEQUENCE [LARGE SCALE GENOMIC DNA]</scope>
    <source>
        <strain evidence="14 15">PAMC 27889</strain>
    </source>
</reference>
<protein>
    <recommendedName>
        <fullName evidence="3">histidine kinase</fullName>
        <ecNumber evidence="3">2.7.13.3</ecNumber>
    </recommendedName>
</protein>
<dbReference type="PANTHER" id="PTHR45436:SF15">
    <property type="entry name" value="SENSOR HISTIDINE KINASE CUSS"/>
    <property type="match status" value="1"/>
</dbReference>
<dbReference type="InterPro" id="IPR048590">
    <property type="entry name" value="CusS-like_sensor"/>
</dbReference>
<dbReference type="SMART" id="SM00388">
    <property type="entry name" value="HisKA"/>
    <property type="match status" value="1"/>
</dbReference>
<name>A0ABN4N4D7_9GAMM</name>
<dbReference type="GeneID" id="33059262"/>
<dbReference type="InterPro" id="IPR003594">
    <property type="entry name" value="HATPase_dom"/>
</dbReference>
<dbReference type="Gene3D" id="1.10.287.130">
    <property type="match status" value="1"/>
</dbReference>
<dbReference type="InterPro" id="IPR004358">
    <property type="entry name" value="Sig_transdc_His_kin-like_C"/>
</dbReference>
<evidence type="ECO:0000256" key="9">
    <source>
        <dbReference type="ARBA" id="ARBA00023012"/>
    </source>
</evidence>
<keyword evidence="9" id="KW-0902">Two-component regulatory system</keyword>
<feature type="transmembrane region" description="Helical" evidence="11">
    <location>
        <begin position="177"/>
        <end position="200"/>
    </location>
</feature>
<evidence type="ECO:0000256" key="5">
    <source>
        <dbReference type="ARBA" id="ARBA00022679"/>
    </source>
</evidence>
<comment type="catalytic activity">
    <reaction evidence="1">
        <text>ATP + protein L-histidine = ADP + protein N-phospho-L-histidine.</text>
        <dbReference type="EC" id="2.7.13.3"/>
    </reaction>
</comment>
<keyword evidence="4" id="KW-0597">Phosphoprotein</keyword>
<dbReference type="InterPro" id="IPR005467">
    <property type="entry name" value="His_kinase_dom"/>
</dbReference>
<dbReference type="EC" id="2.7.13.3" evidence="3"/>
<dbReference type="PRINTS" id="PR00344">
    <property type="entry name" value="BCTRLSENSOR"/>
</dbReference>
<feature type="domain" description="Histidine kinase" evidence="12">
    <location>
        <begin position="258"/>
        <end position="492"/>
    </location>
</feature>
<evidence type="ECO:0000256" key="6">
    <source>
        <dbReference type="ARBA" id="ARBA00022692"/>
    </source>
</evidence>
<evidence type="ECO:0000256" key="8">
    <source>
        <dbReference type="ARBA" id="ARBA00022989"/>
    </source>
</evidence>
<dbReference type="SUPFAM" id="SSF55874">
    <property type="entry name" value="ATPase domain of HSP90 chaperone/DNA topoisomerase II/histidine kinase"/>
    <property type="match status" value="1"/>
</dbReference>
<evidence type="ECO:0000256" key="1">
    <source>
        <dbReference type="ARBA" id="ARBA00000085"/>
    </source>
</evidence>
<keyword evidence="8 11" id="KW-1133">Transmembrane helix</keyword>
<evidence type="ECO:0000313" key="15">
    <source>
        <dbReference type="Proteomes" id="UP000076104"/>
    </source>
</evidence>
<accession>A0ABN4N4D7</accession>
<evidence type="ECO:0000256" key="11">
    <source>
        <dbReference type="SAM" id="Phobius"/>
    </source>
</evidence>
<comment type="subcellular location">
    <subcellularLocation>
        <location evidence="2">Membrane</location>
        <topology evidence="2">Multi-pass membrane protein</topology>
    </subcellularLocation>
</comment>
<dbReference type="InterPro" id="IPR050428">
    <property type="entry name" value="TCS_sensor_his_kinase"/>
</dbReference>
<dbReference type="InterPro" id="IPR003660">
    <property type="entry name" value="HAMP_dom"/>
</dbReference>
<dbReference type="Proteomes" id="UP000076104">
    <property type="component" value="Chromosome"/>
</dbReference>
<gene>
    <name evidence="14" type="ORF">A3K91_1825</name>
</gene>
<dbReference type="CDD" id="cd00082">
    <property type="entry name" value="HisKA"/>
    <property type="match status" value="1"/>
</dbReference>
<dbReference type="Gene3D" id="3.30.565.10">
    <property type="entry name" value="Histidine kinase-like ATPase, C-terminal domain"/>
    <property type="match status" value="1"/>
</dbReference>
<evidence type="ECO:0000256" key="3">
    <source>
        <dbReference type="ARBA" id="ARBA00012438"/>
    </source>
</evidence>
<keyword evidence="5" id="KW-0808">Transferase</keyword>
<feature type="domain" description="HAMP" evidence="13">
    <location>
        <begin position="197"/>
        <end position="250"/>
    </location>
</feature>
<evidence type="ECO:0000256" key="2">
    <source>
        <dbReference type="ARBA" id="ARBA00004141"/>
    </source>
</evidence>
<dbReference type="InterPro" id="IPR036890">
    <property type="entry name" value="HATPase_C_sf"/>
</dbReference>
<keyword evidence="6 11" id="KW-0812">Transmembrane</keyword>
<dbReference type="Pfam" id="PF21085">
    <property type="entry name" value="CusS"/>
    <property type="match status" value="1"/>
</dbReference>
<organism evidence="14 15">
    <name type="scientific">Psychrobacter alimentarius</name>
    <dbReference type="NCBI Taxonomy" id="261164"/>
    <lineage>
        <taxon>Bacteria</taxon>
        <taxon>Pseudomonadati</taxon>
        <taxon>Pseudomonadota</taxon>
        <taxon>Gammaproteobacteria</taxon>
        <taxon>Moraxellales</taxon>
        <taxon>Moraxellaceae</taxon>
        <taxon>Psychrobacter</taxon>
    </lineage>
</organism>
<dbReference type="InterPro" id="IPR036097">
    <property type="entry name" value="HisK_dim/P_sf"/>
</dbReference>
<evidence type="ECO:0000259" key="13">
    <source>
        <dbReference type="PROSITE" id="PS50885"/>
    </source>
</evidence>
<feature type="transmembrane region" description="Helical" evidence="11">
    <location>
        <begin position="12"/>
        <end position="35"/>
    </location>
</feature>
<dbReference type="RefSeq" id="WP_062844973.1">
    <property type="nucleotide sequence ID" value="NZ_CP014945.1"/>
</dbReference>
<evidence type="ECO:0000256" key="4">
    <source>
        <dbReference type="ARBA" id="ARBA00022553"/>
    </source>
</evidence>
<dbReference type="InterPro" id="IPR003661">
    <property type="entry name" value="HisK_dim/P_dom"/>
</dbReference>
<dbReference type="Pfam" id="PF02518">
    <property type="entry name" value="HATPase_c"/>
    <property type="match status" value="1"/>
</dbReference>
<evidence type="ECO:0000256" key="7">
    <source>
        <dbReference type="ARBA" id="ARBA00022777"/>
    </source>
</evidence>
<dbReference type="PANTHER" id="PTHR45436">
    <property type="entry name" value="SENSOR HISTIDINE KINASE YKOH"/>
    <property type="match status" value="1"/>
</dbReference>
<sequence length="492" mass="56347">MRHKSKNRRWSLLWRTIFLLTLFVIISQVIIYAWVQRSVSGHFEQMDSEILTHAAFNLRKRMVSLEDHIELFTVSKSQALIDANHLHSSWLDYDLKTLVSDKNGKLLSSDPSNFINDLPADFSLLQLLQDYRDQQFMIKINNRHYRAIIITHQEVLAFIALPIDVHNQYLIQFNRQLSLILIAITLLLVSVAALSVHWGFAPLATIVQKMKGINLQRLDERIVVGDMPLELRPLTESYNSMMVKLESNFESLSRFSDNIAHELRTPIATLSTQTQVMLTKPRESDEYIEQLHHQHDTLKQLSAMINDMLLLAKTQKELSDSQISHVDIESLITKLIDYYEMIAEDREIIFEKSGDFKTVLGDKGLLQRLFANLMSNAIYYAASNSTIMISATVLTSSTSLNAPKDDIQSPEQLWLRITMTNRLDKPLNQIEADKLFERFYRHDKTNTMHSGTGLGLGLSIVQAIANAHNGKVSITIKDECLFEVAVKLLIAR</sequence>
<dbReference type="EMBL" id="CP014945">
    <property type="protein sequence ID" value="AMT97418.1"/>
    <property type="molecule type" value="Genomic_DNA"/>
</dbReference>
<dbReference type="SMART" id="SM00387">
    <property type="entry name" value="HATPase_c"/>
    <property type="match status" value="1"/>
</dbReference>
<dbReference type="Pfam" id="PF00512">
    <property type="entry name" value="HisKA"/>
    <property type="match status" value="1"/>
</dbReference>
<keyword evidence="7 14" id="KW-0418">Kinase</keyword>
<dbReference type="PROSITE" id="PS50109">
    <property type="entry name" value="HIS_KIN"/>
    <property type="match status" value="1"/>
</dbReference>
<evidence type="ECO:0000259" key="12">
    <source>
        <dbReference type="PROSITE" id="PS50109"/>
    </source>
</evidence>
<dbReference type="PROSITE" id="PS50885">
    <property type="entry name" value="HAMP"/>
    <property type="match status" value="1"/>
</dbReference>
<evidence type="ECO:0000313" key="14">
    <source>
        <dbReference type="EMBL" id="AMT97418.1"/>
    </source>
</evidence>
<keyword evidence="15" id="KW-1185">Reference proteome</keyword>
<evidence type="ECO:0000256" key="10">
    <source>
        <dbReference type="ARBA" id="ARBA00023136"/>
    </source>
</evidence>